<evidence type="ECO:0000313" key="3">
    <source>
        <dbReference type="Proteomes" id="UP001415857"/>
    </source>
</evidence>
<evidence type="ECO:0000256" key="1">
    <source>
        <dbReference type="SAM" id="MobiDB-lite"/>
    </source>
</evidence>
<feature type="compositionally biased region" description="Polar residues" evidence="1">
    <location>
        <begin position="109"/>
        <end position="119"/>
    </location>
</feature>
<dbReference type="AlphaFoldDB" id="A0AAP0RPT7"/>
<dbReference type="PANTHER" id="PTHR31422:SF3">
    <property type="entry name" value="GTD-BINDING DOMAIN-CONTAINING PROTEIN"/>
    <property type="match status" value="1"/>
</dbReference>
<dbReference type="EMBL" id="JBBPBK010000007">
    <property type="protein sequence ID" value="KAK9282306.1"/>
    <property type="molecule type" value="Genomic_DNA"/>
</dbReference>
<evidence type="ECO:0000313" key="2">
    <source>
        <dbReference type="EMBL" id="KAK9282306.1"/>
    </source>
</evidence>
<accession>A0AAP0RPT7</accession>
<name>A0AAP0RPT7_LIQFO</name>
<proteinExistence type="predicted"/>
<keyword evidence="3" id="KW-1185">Reference proteome</keyword>
<organism evidence="2 3">
    <name type="scientific">Liquidambar formosana</name>
    <name type="common">Formosan gum</name>
    <dbReference type="NCBI Taxonomy" id="63359"/>
    <lineage>
        <taxon>Eukaryota</taxon>
        <taxon>Viridiplantae</taxon>
        <taxon>Streptophyta</taxon>
        <taxon>Embryophyta</taxon>
        <taxon>Tracheophyta</taxon>
        <taxon>Spermatophyta</taxon>
        <taxon>Magnoliopsida</taxon>
        <taxon>eudicotyledons</taxon>
        <taxon>Gunneridae</taxon>
        <taxon>Pentapetalae</taxon>
        <taxon>Saxifragales</taxon>
        <taxon>Altingiaceae</taxon>
        <taxon>Liquidambar</taxon>
    </lineage>
</organism>
<dbReference type="Proteomes" id="UP001415857">
    <property type="component" value="Unassembled WGS sequence"/>
</dbReference>
<gene>
    <name evidence="2" type="ORF">L1049_005220</name>
</gene>
<protein>
    <submittedName>
        <fullName evidence="2">Uncharacterized protein</fullName>
    </submittedName>
</protein>
<dbReference type="PANTHER" id="PTHR31422">
    <property type="entry name" value="BNAANNG28530D PROTEIN"/>
    <property type="match status" value="1"/>
</dbReference>
<feature type="region of interest" description="Disordered" evidence="1">
    <location>
        <begin position="91"/>
        <end position="121"/>
    </location>
</feature>
<reference evidence="2 3" key="1">
    <citation type="journal article" date="2024" name="Plant J.">
        <title>Genome sequences and population genomics reveal climatic adaptation and genomic divergence between two closely related sweetgum species.</title>
        <authorList>
            <person name="Xu W.Q."/>
            <person name="Ren C.Q."/>
            <person name="Zhang X.Y."/>
            <person name="Comes H.P."/>
            <person name="Liu X.H."/>
            <person name="Li Y.G."/>
            <person name="Kettle C.J."/>
            <person name="Jalonen R."/>
            <person name="Gaisberger H."/>
            <person name="Ma Y.Z."/>
            <person name="Qiu Y.X."/>
        </authorList>
    </citation>
    <scope>NUCLEOTIDE SEQUENCE [LARGE SCALE GENOMIC DNA]</scope>
    <source>
        <strain evidence="2">Hangzhou</strain>
    </source>
</reference>
<sequence length="221" mass="24278">MTTEAAQTCTSGGKNSCDGEYLEKDGEYKNQLGCNIYSSMLDLVSNVHDIHVTDSKTEVCKEESGTSTCAALDEPRESAYSFGASGVQSGEVLSSHPCTSRPETEHLTQESSLGMSGRSQEIGDSRGKALLFDSGRTSLSVVDNVRLKIDSEVEWLRERLRIVQEGREKLSSSSQHSEGEEVQLKILEEIAHRLQEIQQLTEPREVVRQASLPLPSSKVTK</sequence>
<comment type="caution">
    <text evidence="2">The sequence shown here is derived from an EMBL/GenBank/DDBJ whole genome shotgun (WGS) entry which is preliminary data.</text>
</comment>